<evidence type="ECO:0000313" key="3">
    <source>
        <dbReference type="EMBL" id="NEZ60032.1"/>
    </source>
</evidence>
<evidence type="ECO:0008006" key="5">
    <source>
        <dbReference type="Google" id="ProtNLM"/>
    </source>
</evidence>
<feature type="region of interest" description="Disordered" evidence="1">
    <location>
        <begin position="28"/>
        <end position="60"/>
    </location>
</feature>
<accession>A0A6M0RWG9</accession>
<reference evidence="3 4" key="1">
    <citation type="journal article" date="2020" name="Microb. Ecol.">
        <title>Ecogenomics of the Marine Benthic Filamentous Cyanobacterium Adonisia.</title>
        <authorList>
            <person name="Walter J.M."/>
            <person name="Coutinho F.H."/>
            <person name="Leomil L."/>
            <person name="Hargreaves P.I."/>
            <person name="Campeao M.E."/>
            <person name="Vieira V.V."/>
            <person name="Silva B.S."/>
            <person name="Fistarol G.O."/>
            <person name="Salomon P.S."/>
            <person name="Sawabe T."/>
            <person name="Mino S."/>
            <person name="Hosokawa M."/>
            <person name="Miyashita H."/>
            <person name="Maruyama F."/>
            <person name="van Verk M.C."/>
            <person name="Dutilh B.E."/>
            <person name="Thompson C.C."/>
            <person name="Thompson F.L."/>
        </authorList>
    </citation>
    <scope>NUCLEOTIDE SEQUENCE [LARGE SCALE GENOMIC DNA]</scope>
    <source>
        <strain evidence="3 4">CCMR0081</strain>
    </source>
</reference>
<sequence>MKRSFLYVLTVLIAATAVTSAAQARTTFGPNHQVSSPSELSEDATFHDLIRHNRGVRNKN</sequence>
<feature type="signal peptide" evidence="2">
    <location>
        <begin position="1"/>
        <end position="24"/>
    </location>
</feature>
<keyword evidence="2" id="KW-0732">Signal</keyword>
<comment type="caution">
    <text evidence="3">The sequence shown here is derived from an EMBL/GenBank/DDBJ whole genome shotgun (WGS) entry which is preliminary data.</text>
</comment>
<evidence type="ECO:0000256" key="2">
    <source>
        <dbReference type="SAM" id="SignalP"/>
    </source>
</evidence>
<organism evidence="3 4">
    <name type="scientific">Adonisia turfae CCMR0081</name>
    <dbReference type="NCBI Taxonomy" id="2292702"/>
    <lineage>
        <taxon>Bacteria</taxon>
        <taxon>Bacillati</taxon>
        <taxon>Cyanobacteriota</taxon>
        <taxon>Adonisia</taxon>
        <taxon>Adonisia turfae</taxon>
    </lineage>
</organism>
<dbReference type="RefSeq" id="WP_163660882.1">
    <property type="nucleotide sequence ID" value="NZ_QXHD01000004.1"/>
</dbReference>
<name>A0A6M0RWG9_9CYAN</name>
<proteinExistence type="predicted"/>
<dbReference type="EMBL" id="QXHD01000004">
    <property type="protein sequence ID" value="NEZ60032.1"/>
    <property type="molecule type" value="Genomic_DNA"/>
</dbReference>
<feature type="compositionally biased region" description="Polar residues" evidence="1">
    <location>
        <begin position="28"/>
        <end position="39"/>
    </location>
</feature>
<evidence type="ECO:0000256" key="1">
    <source>
        <dbReference type="SAM" id="MobiDB-lite"/>
    </source>
</evidence>
<feature type="chain" id="PRO_5027081523" description="RxLR effector protein" evidence="2">
    <location>
        <begin position="25"/>
        <end position="60"/>
    </location>
</feature>
<dbReference type="Proteomes" id="UP000481033">
    <property type="component" value="Unassembled WGS sequence"/>
</dbReference>
<keyword evidence="4" id="KW-1185">Reference proteome</keyword>
<dbReference type="AlphaFoldDB" id="A0A6M0RWG9"/>
<evidence type="ECO:0000313" key="4">
    <source>
        <dbReference type="Proteomes" id="UP000481033"/>
    </source>
</evidence>
<gene>
    <name evidence="3" type="ORF">DXZ20_31195</name>
</gene>
<protein>
    <recommendedName>
        <fullName evidence="5">RxLR effector protein</fullName>
    </recommendedName>
</protein>